<dbReference type="InterPro" id="IPR011043">
    <property type="entry name" value="Gal_Oxase/kelch_b-propeller"/>
</dbReference>
<evidence type="ECO:0000313" key="5">
    <source>
        <dbReference type="Proteomes" id="UP000240883"/>
    </source>
</evidence>
<dbReference type="STRING" id="1448308.A0A2T2NYV2"/>
<dbReference type="SUPFAM" id="SSF50965">
    <property type="entry name" value="Galactose oxidase, central domain"/>
    <property type="match status" value="1"/>
</dbReference>
<dbReference type="PANTHER" id="PTHR32208">
    <property type="entry name" value="SECRETED PROTEIN-RELATED"/>
    <property type="match status" value="1"/>
</dbReference>
<dbReference type="SMART" id="SM00321">
    <property type="entry name" value="WSC"/>
    <property type="match status" value="5"/>
</dbReference>
<reference evidence="4 5" key="1">
    <citation type="journal article" date="2018" name="Front. Microbiol.">
        <title>Genome-Wide Analysis of Corynespora cassiicola Leaf Fall Disease Putative Effectors.</title>
        <authorList>
            <person name="Lopez D."/>
            <person name="Ribeiro S."/>
            <person name="Label P."/>
            <person name="Fumanal B."/>
            <person name="Venisse J.S."/>
            <person name="Kohler A."/>
            <person name="de Oliveira R.R."/>
            <person name="Labutti K."/>
            <person name="Lipzen A."/>
            <person name="Lail K."/>
            <person name="Bauer D."/>
            <person name="Ohm R.A."/>
            <person name="Barry K.W."/>
            <person name="Spatafora J."/>
            <person name="Grigoriev I.V."/>
            <person name="Martin F.M."/>
            <person name="Pujade-Renaud V."/>
        </authorList>
    </citation>
    <scope>NUCLEOTIDE SEQUENCE [LARGE SCALE GENOMIC DNA]</scope>
    <source>
        <strain evidence="4 5">Philippines</strain>
    </source>
</reference>
<feature type="domain" description="WSC" evidence="3">
    <location>
        <begin position="125"/>
        <end position="216"/>
    </location>
</feature>
<dbReference type="InterPro" id="IPR013783">
    <property type="entry name" value="Ig-like_fold"/>
</dbReference>
<gene>
    <name evidence="4" type="ORF">BS50DRAFT_598941</name>
</gene>
<dbReference type="InterPro" id="IPR014756">
    <property type="entry name" value="Ig_E-set"/>
</dbReference>
<dbReference type="CDD" id="cd02851">
    <property type="entry name" value="E_set_GO_C"/>
    <property type="match status" value="1"/>
</dbReference>
<feature type="domain" description="WSC" evidence="3">
    <location>
        <begin position="221"/>
        <end position="316"/>
    </location>
</feature>
<dbReference type="InterPro" id="IPR002889">
    <property type="entry name" value="WSC_carb-bd"/>
</dbReference>
<feature type="region of interest" description="Disordered" evidence="2">
    <location>
        <begin position="315"/>
        <end position="366"/>
    </location>
</feature>
<accession>A0A2T2NYV2</accession>
<dbReference type="PROSITE" id="PS51212">
    <property type="entry name" value="WSC"/>
    <property type="match status" value="5"/>
</dbReference>
<dbReference type="InterPro" id="IPR009880">
    <property type="entry name" value="Glyoxal_oxidase_N"/>
</dbReference>
<evidence type="ECO:0000256" key="1">
    <source>
        <dbReference type="ARBA" id="ARBA00022729"/>
    </source>
</evidence>
<dbReference type="PANTHER" id="PTHR32208:SF105">
    <property type="entry name" value="COPPER RADICAL OXIDASE"/>
    <property type="match status" value="1"/>
</dbReference>
<name>A0A2T2NYV2_CORCC</name>
<keyword evidence="5" id="KW-1185">Reference proteome</keyword>
<feature type="domain" description="WSC" evidence="3">
    <location>
        <begin position="484"/>
        <end position="580"/>
    </location>
</feature>
<proteinExistence type="predicted"/>
<evidence type="ECO:0000259" key="3">
    <source>
        <dbReference type="PROSITE" id="PS51212"/>
    </source>
</evidence>
<organism evidence="4 5">
    <name type="scientific">Corynespora cassiicola Philippines</name>
    <dbReference type="NCBI Taxonomy" id="1448308"/>
    <lineage>
        <taxon>Eukaryota</taxon>
        <taxon>Fungi</taxon>
        <taxon>Dikarya</taxon>
        <taxon>Ascomycota</taxon>
        <taxon>Pezizomycotina</taxon>
        <taxon>Dothideomycetes</taxon>
        <taxon>Pleosporomycetidae</taxon>
        <taxon>Pleosporales</taxon>
        <taxon>Corynesporascaceae</taxon>
        <taxon>Corynespora</taxon>
    </lineage>
</organism>
<dbReference type="Pfam" id="PF01822">
    <property type="entry name" value="WSC"/>
    <property type="match status" value="5"/>
</dbReference>
<keyword evidence="1" id="KW-0732">Signal</keyword>
<dbReference type="Proteomes" id="UP000240883">
    <property type="component" value="Unassembled WGS sequence"/>
</dbReference>
<feature type="compositionally biased region" description="Low complexity" evidence="2">
    <location>
        <begin position="319"/>
        <end position="366"/>
    </location>
</feature>
<dbReference type="AlphaFoldDB" id="A0A2T2NYV2"/>
<evidence type="ECO:0000313" key="4">
    <source>
        <dbReference type="EMBL" id="PSN70268.1"/>
    </source>
</evidence>
<dbReference type="Gene3D" id="2.130.10.80">
    <property type="entry name" value="Galactose oxidase/kelch, beta-propeller"/>
    <property type="match status" value="1"/>
</dbReference>
<dbReference type="Gene3D" id="2.60.40.10">
    <property type="entry name" value="Immunoglobulins"/>
    <property type="match status" value="1"/>
</dbReference>
<dbReference type="Pfam" id="PF07250">
    <property type="entry name" value="Glyoxal_oxid_N"/>
    <property type="match status" value="1"/>
</dbReference>
<dbReference type="OrthoDB" id="2019572at2759"/>
<dbReference type="Pfam" id="PF09118">
    <property type="entry name" value="GO-like_E_set"/>
    <property type="match status" value="1"/>
</dbReference>
<feature type="domain" description="WSC" evidence="3">
    <location>
        <begin position="17"/>
        <end position="109"/>
    </location>
</feature>
<dbReference type="InterPro" id="IPR037293">
    <property type="entry name" value="Gal_Oxidase_central_sf"/>
</dbReference>
<dbReference type="EMBL" id="KZ678132">
    <property type="protein sequence ID" value="PSN70268.1"/>
    <property type="molecule type" value="Genomic_DNA"/>
</dbReference>
<sequence>MAVTRMTSQYAFFCFVSFTDLTCSDQVGKRTLIEGGFDSGSMTNGQCIQFCADKHFAYAGTEYSQECYCGNSLNNGGSIAAAADCNMACNGNANEPCGGPGRLTLYNTTAPSGPVGPFVNPGVNGFRSLGCYLDNVNGRALTALTISLCTAACLDGGYLFAGTEYSGECYCDNEIVNGGAPADSGCDMADASSKVCNGNSTEFCGGPNRLNMYTRQTAPTGWKSLGCYAEGTGGRTLTDQRTPAGQLTTESCLTTCHDAGYFYAGTEYGGECYCGNAFQNGGGPAPDGDAGCNMPCNGNSQETCGGPNRLNVYQYGDGPAASSTPAATTTTQPADPNTTQAPEPTTQPSDTPTTTTTATTSAAAGATGIPDGWNYKGCWVDNANGRILNNENDDNQLTAQSCIAKCSSLGYSVAGMEYSFQCFCDDFFRNGATKAAEADCNMPCSGDSKQNCGAGNRLSVYSNNTGDIPIYQPPTVQKTNLTGYWNYTGCLRDDAQTRALPYQIILTKNNTANNCISQCSAFGYSAGGMEYGDECYCGDPSDVAAAGVELVAESDCSFACSGNLTTICGGPRRISYYTWAGPPLAQWSYPTGNAAGEYRFLIGGVVIPLVTQAAKNGKVTFLEKAGTGAPNTTGAYELDLAQINNFTGAWRPMHLKTDVFCSGSLTLPDKAARQINVGGWSLESTFGIRLYWPDGSPGVWGKNDWQENVNVVALQNGRWYPSSMIMANGSILVVGGEQGSNGAPMPTLELLPPAGPVVYCDWLNRTDPNNLYPFLAVLPTGGIFVHYYNEAIILDEKTFQVKKQLPNAPGAVNNFLAGRTYPMEGSAMLFPQYPPYTDPLRIIICGGSTPYQGFALDNCVSIAPEEPDAKWTLERMPSRRVLTCMTALPDGTYLILNGAHQGFGGFGLATDPNLQAVLYDPSKPVGQRFSLMASTIVPRMYHSEAILLDDGRVLISGSDPEDDRYAQEYRVEVFIPPYLMGDPVQPVVTLDESQSDWAYSGQYTFQTSQPISKVSIMGAAASTHGNTMGQRTIFLEVNCNGNSCTVTAPPNAHVCPPGWFQLFALNANGVPSKAVWVRVGGDPGDLGSWPDAPEFFNVPGSG</sequence>
<feature type="domain" description="WSC" evidence="3">
    <location>
        <begin position="372"/>
        <end position="464"/>
    </location>
</feature>
<dbReference type="SUPFAM" id="SSF81296">
    <property type="entry name" value="E set domains"/>
    <property type="match status" value="1"/>
</dbReference>
<dbReference type="InterPro" id="IPR015202">
    <property type="entry name" value="GO-like_E_set"/>
</dbReference>
<evidence type="ECO:0000256" key="2">
    <source>
        <dbReference type="SAM" id="MobiDB-lite"/>
    </source>
</evidence>
<protein>
    <submittedName>
        <fullName evidence="4">WSC domain-containing protein</fullName>
    </submittedName>
</protein>